<reference evidence="1" key="1">
    <citation type="submission" date="2021-05" db="EMBL/GenBank/DDBJ databases">
        <authorList>
            <person name="Alioto T."/>
            <person name="Alioto T."/>
            <person name="Gomez Garrido J."/>
        </authorList>
    </citation>
    <scope>NUCLEOTIDE SEQUENCE</scope>
</reference>
<dbReference type="AlphaFoldDB" id="A0A8D9DV60"/>
<sequence>MITVKESFLLRSSNIGVVVTIVKETRTSFRFLSSRLEEVVKNVGKLFCLWSSEIAEMVTALEKINSLNISSFLTSLLSEGVVLTAKKSLSSNTTSVDSIVL</sequence>
<organism evidence="1">
    <name type="scientific">Cacopsylla melanoneura</name>
    <dbReference type="NCBI Taxonomy" id="428564"/>
    <lineage>
        <taxon>Eukaryota</taxon>
        <taxon>Metazoa</taxon>
        <taxon>Ecdysozoa</taxon>
        <taxon>Arthropoda</taxon>
        <taxon>Hexapoda</taxon>
        <taxon>Insecta</taxon>
        <taxon>Pterygota</taxon>
        <taxon>Neoptera</taxon>
        <taxon>Paraneoptera</taxon>
        <taxon>Hemiptera</taxon>
        <taxon>Sternorrhyncha</taxon>
        <taxon>Psylloidea</taxon>
        <taxon>Psyllidae</taxon>
        <taxon>Psyllinae</taxon>
        <taxon>Cacopsylla</taxon>
    </lineage>
</organism>
<proteinExistence type="predicted"/>
<name>A0A8D9DV60_9HEMI</name>
<evidence type="ECO:0000313" key="1">
    <source>
        <dbReference type="EMBL" id="CAG6730437.1"/>
    </source>
</evidence>
<protein>
    <submittedName>
        <fullName evidence="1">Uncharacterized protein</fullName>
    </submittedName>
</protein>
<dbReference type="EMBL" id="HBUF01381413">
    <property type="protein sequence ID" value="CAG6730437.1"/>
    <property type="molecule type" value="Transcribed_RNA"/>
</dbReference>
<accession>A0A8D9DV60</accession>